<dbReference type="AlphaFoldDB" id="A0A0F4Z2K0"/>
<evidence type="ECO:0000313" key="2">
    <source>
        <dbReference type="EMBL" id="KKA24306.1"/>
    </source>
</evidence>
<organism evidence="2 3">
    <name type="scientific">Rasamsonia emersonii (strain ATCC 16479 / CBS 393.64 / IMI 116815)</name>
    <dbReference type="NCBI Taxonomy" id="1408163"/>
    <lineage>
        <taxon>Eukaryota</taxon>
        <taxon>Fungi</taxon>
        <taxon>Dikarya</taxon>
        <taxon>Ascomycota</taxon>
        <taxon>Pezizomycotina</taxon>
        <taxon>Eurotiomycetes</taxon>
        <taxon>Eurotiomycetidae</taxon>
        <taxon>Eurotiales</taxon>
        <taxon>Trichocomaceae</taxon>
        <taxon>Rasamsonia</taxon>
    </lineage>
</organism>
<name>A0A0F4Z2K0_RASE3</name>
<sequence length="256" mass="27535">MVERNSGQARDDPWTTRGVPEDEVADTAPFPSICGRVESSASARMKIARESRLTPRAGCTSRATPLDHRPRIVGPAIEITTMTSAPATHCRVSGLSRHLVSDAKALSTPPNHHHLEQRLGALMALCCCHAVTKRLLSAQSTWPTKARPSALALNIMSICHPRHPTGAGMKISLCYCLLHDCFVALTACSAVTALSHDTQAEGHLRDTGAEPCLGIVIPGRLSTHVQQHHSSSRQWGAVPAVTLASLVVIFIRFPTE</sequence>
<comment type="caution">
    <text evidence="2">The sequence shown here is derived from an EMBL/GenBank/DDBJ whole genome shotgun (WGS) entry which is preliminary data.</text>
</comment>
<accession>A0A0F4Z2K0</accession>
<dbReference type="Proteomes" id="UP000053958">
    <property type="component" value="Unassembled WGS sequence"/>
</dbReference>
<evidence type="ECO:0000256" key="1">
    <source>
        <dbReference type="SAM" id="MobiDB-lite"/>
    </source>
</evidence>
<dbReference type="RefSeq" id="XP_013330918.1">
    <property type="nucleotide sequence ID" value="XM_013475464.1"/>
</dbReference>
<reference evidence="2 3" key="1">
    <citation type="submission" date="2015-04" db="EMBL/GenBank/DDBJ databases">
        <authorList>
            <person name="Heijne W.H."/>
            <person name="Fedorova N.D."/>
            <person name="Nierman W.C."/>
            <person name="Vollebregt A.W."/>
            <person name="Zhao Z."/>
            <person name="Wu L."/>
            <person name="Kumar M."/>
            <person name="Stam H."/>
            <person name="van den Berg M.A."/>
            <person name="Pel H.J."/>
        </authorList>
    </citation>
    <scope>NUCLEOTIDE SEQUENCE [LARGE SCALE GENOMIC DNA]</scope>
    <source>
        <strain evidence="2 3">CBS 393.64</strain>
    </source>
</reference>
<protein>
    <submittedName>
        <fullName evidence="2">Uncharacterized protein</fullName>
    </submittedName>
</protein>
<feature type="region of interest" description="Disordered" evidence="1">
    <location>
        <begin position="1"/>
        <end position="31"/>
    </location>
</feature>
<keyword evidence="3" id="KW-1185">Reference proteome</keyword>
<gene>
    <name evidence="2" type="ORF">T310_1659</name>
</gene>
<dbReference type="GeneID" id="25314010"/>
<proteinExistence type="predicted"/>
<evidence type="ECO:0000313" key="3">
    <source>
        <dbReference type="Proteomes" id="UP000053958"/>
    </source>
</evidence>
<dbReference type="EMBL" id="LASV01000068">
    <property type="protein sequence ID" value="KKA24306.1"/>
    <property type="molecule type" value="Genomic_DNA"/>
</dbReference>
<feature type="compositionally biased region" description="Basic and acidic residues" evidence="1">
    <location>
        <begin position="1"/>
        <end position="14"/>
    </location>
</feature>